<dbReference type="SUPFAM" id="SSF57701">
    <property type="entry name" value="Zn2/Cys6 DNA-binding domain"/>
    <property type="match status" value="1"/>
</dbReference>
<feature type="domain" description="Zn(2)-C6 fungal-type" evidence="3">
    <location>
        <begin position="30"/>
        <end position="60"/>
    </location>
</feature>
<dbReference type="Gene3D" id="4.10.240.10">
    <property type="entry name" value="Zn(2)-C6 fungal-type DNA-binding domain"/>
    <property type="match status" value="1"/>
</dbReference>
<dbReference type="GO" id="GO:0000981">
    <property type="term" value="F:DNA-binding transcription factor activity, RNA polymerase II-specific"/>
    <property type="evidence" value="ECO:0007669"/>
    <property type="project" value="InterPro"/>
</dbReference>
<keyword evidence="1" id="KW-0539">Nucleus</keyword>
<evidence type="ECO:0000256" key="2">
    <source>
        <dbReference type="SAM" id="MobiDB-lite"/>
    </source>
</evidence>
<name>A0A136JJ19_9PEZI</name>
<dbReference type="PANTHER" id="PTHR47657:SF7">
    <property type="entry name" value="STEROL REGULATORY ELEMENT-BINDING PROTEIN ECM22"/>
    <property type="match status" value="1"/>
</dbReference>
<protein>
    <recommendedName>
        <fullName evidence="3">Zn(2)-C6 fungal-type domain-containing protein</fullName>
    </recommendedName>
</protein>
<organism evidence="4 5">
    <name type="scientific">Microdochium bolleyi</name>
    <dbReference type="NCBI Taxonomy" id="196109"/>
    <lineage>
        <taxon>Eukaryota</taxon>
        <taxon>Fungi</taxon>
        <taxon>Dikarya</taxon>
        <taxon>Ascomycota</taxon>
        <taxon>Pezizomycotina</taxon>
        <taxon>Sordariomycetes</taxon>
        <taxon>Xylariomycetidae</taxon>
        <taxon>Xylariales</taxon>
        <taxon>Microdochiaceae</taxon>
        <taxon>Microdochium</taxon>
    </lineage>
</organism>
<dbReference type="PROSITE" id="PS00463">
    <property type="entry name" value="ZN2_CY6_FUNGAL_1"/>
    <property type="match status" value="1"/>
</dbReference>
<dbReference type="SMART" id="SM00066">
    <property type="entry name" value="GAL4"/>
    <property type="match status" value="1"/>
</dbReference>
<dbReference type="OrthoDB" id="3249161at2759"/>
<feature type="compositionally biased region" description="Low complexity" evidence="2">
    <location>
        <begin position="308"/>
        <end position="321"/>
    </location>
</feature>
<feature type="region of interest" description="Disordered" evidence="2">
    <location>
        <begin position="560"/>
        <end position="585"/>
    </location>
</feature>
<proteinExistence type="predicted"/>
<dbReference type="InterPro" id="IPR001138">
    <property type="entry name" value="Zn2Cys6_DnaBD"/>
</dbReference>
<evidence type="ECO:0000256" key="1">
    <source>
        <dbReference type="ARBA" id="ARBA00023242"/>
    </source>
</evidence>
<accession>A0A136JJ19</accession>
<dbReference type="Pfam" id="PF00172">
    <property type="entry name" value="Zn_clus"/>
    <property type="match status" value="1"/>
</dbReference>
<feature type="compositionally biased region" description="Low complexity" evidence="2">
    <location>
        <begin position="619"/>
        <end position="670"/>
    </location>
</feature>
<dbReference type="GO" id="GO:0008270">
    <property type="term" value="F:zinc ion binding"/>
    <property type="evidence" value="ECO:0007669"/>
    <property type="project" value="InterPro"/>
</dbReference>
<keyword evidence="5" id="KW-1185">Reference proteome</keyword>
<dbReference type="Proteomes" id="UP000070501">
    <property type="component" value="Unassembled WGS sequence"/>
</dbReference>
<evidence type="ECO:0000313" key="5">
    <source>
        <dbReference type="Proteomes" id="UP000070501"/>
    </source>
</evidence>
<sequence>MRHASDMAAAELPPETANAQRRHHNKSRTGCRLCKTRRVRCDEARPSCAACQWLRLDCHYVDPKPRQRKKKKYVPVPVAERQLRALVPALSTPAVTPALITPDDTARAIVFATFGDLDPMRTTRCGVFGPDLAQQSVPHDCFRFLCVAIKDLSRSGNPALRQHGFLPLGQPQRFLDSCTFGRDKHLFAAATNYGRALATFREALPTMAPRDIAYGTFLLSTFETLRGDAISGGALMTAGVSMLRPCVEAPPPERGRARYGIDARDRSMAGPSYVEAVAVRWVALSILGGFSVGSGLLDQGEAEDRNGSEAPSDSASPPVSDLGGFPKRLGFSNRGGAGNCRQDWNKRKVPAIKLPTESLPAPGDDDTIETLRSKWNDFQSTLEYWYLSRYWAIAVGQPFDSMQHLSEQSRLQQHMDSWHRILEGYVEINRGRYAQDGVSFAARAEDEHAVLVERAIPSTTRLEHLIHQEIDEAALTRLVEHGTNEIDGFRISDFNGMLFDLTMLPMMTLQASRQVAAGLEAGQLSNCSPREHGQLQLRQKSEQAEAGLGAYDVGLERPVVMDMPQPCSNDTPSHHDGDDNGNTDEGLEMLLCKKQLALLELEATIERVAFEEQERQQELELPPRQTSTPASHTLSMSSSASMDGDGTSRGPLSNSSSPPLSGQPPSLAAPTSGALKRLTRREFQVMPLRTRKGLTQECTALQLAVATAALLDGKVYTQVVA</sequence>
<dbReference type="AlphaFoldDB" id="A0A136JJ19"/>
<feature type="region of interest" description="Disordered" evidence="2">
    <location>
        <begin position="298"/>
        <end position="327"/>
    </location>
</feature>
<gene>
    <name evidence="4" type="ORF">Micbo1qcDRAFT_211436</name>
</gene>
<dbReference type="PROSITE" id="PS50048">
    <property type="entry name" value="ZN2_CY6_FUNGAL_2"/>
    <property type="match status" value="1"/>
</dbReference>
<dbReference type="InterPro" id="IPR036864">
    <property type="entry name" value="Zn2-C6_fun-type_DNA-bd_sf"/>
</dbReference>
<dbReference type="InParanoid" id="A0A136JJ19"/>
<reference evidence="5" key="1">
    <citation type="submission" date="2016-02" db="EMBL/GenBank/DDBJ databases">
        <title>Draft genome sequence of Microdochium bolleyi, a fungal endophyte of beachgrass.</title>
        <authorList>
            <consortium name="DOE Joint Genome Institute"/>
            <person name="David A.S."/>
            <person name="May G."/>
            <person name="Haridas S."/>
            <person name="Lim J."/>
            <person name="Wang M."/>
            <person name="Labutti K."/>
            <person name="Lipzen A."/>
            <person name="Barry K."/>
            <person name="Grigoriev I.V."/>
        </authorList>
    </citation>
    <scope>NUCLEOTIDE SEQUENCE [LARGE SCALE GENOMIC DNA]</scope>
    <source>
        <strain evidence="5">J235TASD1</strain>
    </source>
</reference>
<evidence type="ECO:0000259" key="3">
    <source>
        <dbReference type="PROSITE" id="PS50048"/>
    </source>
</evidence>
<dbReference type="PANTHER" id="PTHR47657">
    <property type="entry name" value="STEROL REGULATORY ELEMENT-BINDING PROTEIN ECM22"/>
    <property type="match status" value="1"/>
</dbReference>
<feature type="region of interest" description="Disordered" evidence="2">
    <location>
        <begin position="614"/>
        <end position="675"/>
    </location>
</feature>
<dbReference type="CDD" id="cd00067">
    <property type="entry name" value="GAL4"/>
    <property type="match status" value="1"/>
</dbReference>
<feature type="region of interest" description="Disordered" evidence="2">
    <location>
        <begin position="1"/>
        <end position="28"/>
    </location>
</feature>
<dbReference type="EMBL" id="KQ964245">
    <property type="protein sequence ID" value="KXJ97161.1"/>
    <property type="molecule type" value="Genomic_DNA"/>
</dbReference>
<evidence type="ECO:0000313" key="4">
    <source>
        <dbReference type="EMBL" id="KXJ97161.1"/>
    </source>
</evidence>
<dbReference type="InterPro" id="IPR052400">
    <property type="entry name" value="Zn2-C6_fungal_TF"/>
</dbReference>